<gene>
    <name evidence="14" type="ORF">A4H97_17065</name>
</gene>
<keyword evidence="7 13" id="KW-0732">Signal</keyword>
<proteinExistence type="predicted"/>
<keyword evidence="11" id="KW-0472">Membrane</keyword>
<evidence type="ECO:0000256" key="13">
    <source>
        <dbReference type="SAM" id="SignalP"/>
    </source>
</evidence>
<dbReference type="GO" id="GO:0046872">
    <property type="term" value="F:metal ion binding"/>
    <property type="evidence" value="ECO:0007669"/>
    <property type="project" value="UniProtKB-KW"/>
</dbReference>
<dbReference type="RefSeq" id="WP_081204431.1">
    <property type="nucleotide sequence ID" value="NZ_FOCZ01000003.1"/>
</dbReference>
<evidence type="ECO:0000256" key="9">
    <source>
        <dbReference type="ARBA" id="ARBA00022989"/>
    </source>
</evidence>
<dbReference type="GO" id="GO:0030178">
    <property type="term" value="P:negative regulation of Wnt signaling pathway"/>
    <property type="evidence" value="ECO:0007669"/>
    <property type="project" value="InterPro"/>
</dbReference>
<comment type="caution">
    <text evidence="14">The sequence shown here is derived from an EMBL/GenBank/DDBJ whole genome shotgun (WGS) entry which is preliminary data.</text>
</comment>
<sequence length="1144" mass="128213">MRRISFACCLLALCFVFTCSYSQQSLPKTLLWRITGKGLTEPSYLYGTMHLTDKRLFNLGDSVYRAIEKSDGLAIELNPDEMAAYYVNKSLDEAEGAQLKKILSEKDYNKYSDALSKKFKKPAAEITTGDIVAEKNKWLREYMAKGEMPTFLDAYLYNIARHQGKWVGGVEDMSDQAGLIDELVDKTDIDNVLAGDSAYIKNTGSKTMESMVSMYSNQDLAGIEATSARQSPGYRDLLLIKRNIKMARRIDSLTALRTMFIAIGTAHLPGDSGVIQLLQKRGFTVEPVFSSKKINAKEYTFKEVKLPWTETEGQGGLYKVSLPGNAANVKVYGFMEMKFMLDLINLSSYGTMAVINPRKGIHKDSLLLDLAHNIFRTTEKIPVKKVFNNGVEGNEYQHPIMGEQMRMQAFVYENVVYIAFMSSLKQETLTSADAEHFFSSFTITKKLPVAADAKPFIDSVMGIAFMTPAQLTYNKKLSAEHDGWNVSAFTGSDMTNGMYIFLYLKDMTPGHFLNSDTLVQKQLIKSLQARYANLQTAPVQMAGYNGISLQGVNTIQSGLFMKTVSLVKNNRNIVLMVLADSLHLQAPVAQNIFSSLRAVPAPVVPWKTYISEDSSFSALAPGPFRMNNNKHSSLRFSFDSTTASSYYVGSDTLSKYTWYKNDSLFWKSTLKNYIKTDSLVSETDLLVNGQPAKELLINKDYSYKRWRIVPHGNIVYEIFIAGDKDFVNNANATAFLNSFKILIPQQNSHFITQSKAALLLHDLTSRDSLTRATAGRYVYGQFEQQDVPALHQALLKQYYSPYTDSITDEINLKLTYELGRLKDTTAIAYIKEQYPSLINEKDYLKNTALLTLAKLKTQESFAVIGQLLELYAPPVTGLEYHGLYALKDSLNLLVPIFSTVQKLAKDSASCLVVADLALQLKDKGYITQEQIAVAENDYIQSAIKHLPSFKKGDGNYYISGLLKVIGSCNSTAGNDLLKNYLTLKDPAIKKTAALQLIKNKQSVPAGELLKLAADTGTRTSLYEELKALNKTSLFPQQYATQQAMGESVLYNISSDDYDVKKITFLTRKVTKFRGKNYTFYLYRVTFMENEEAYLGIAGGYKPGSTSLEVAEDLSGIYWEEPCKENNINSLFNAFIEDMQKEETD</sequence>
<dbReference type="AlphaFoldDB" id="A0A1V9E1H2"/>
<evidence type="ECO:0000313" key="15">
    <source>
        <dbReference type="Proteomes" id="UP000192610"/>
    </source>
</evidence>
<keyword evidence="15" id="KW-1185">Reference proteome</keyword>
<dbReference type="Pfam" id="PF01963">
    <property type="entry name" value="TraB_PrgY_gumN"/>
    <property type="match status" value="1"/>
</dbReference>
<evidence type="ECO:0000256" key="1">
    <source>
        <dbReference type="ARBA" id="ARBA00001936"/>
    </source>
</evidence>
<keyword evidence="10" id="KW-0482">Metalloprotease</keyword>
<evidence type="ECO:0000256" key="3">
    <source>
        <dbReference type="ARBA" id="ARBA00004479"/>
    </source>
</evidence>
<reference evidence="15" key="1">
    <citation type="submission" date="2016-04" db="EMBL/GenBank/DDBJ databases">
        <authorList>
            <person name="Chen L."/>
            <person name="Zhuang W."/>
            <person name="Wang G."/>
        </authorList>
    </citation>
    <scope>NUCLEOTIDE SEQUENCE [LARGE SCALE GENOMIC DNA]</scope>
    <source>
        <strain evidence="15">17621</strain>
    </source>
</reference>
<dbReference type="EMBL" id="LVXG01000078">
    <property type="protein sequence ID" value="OQP39929.1"/>
    <property type="molecule type" value="Genomic_DNA"/>
</dbReference>
<keyword evidence="12" id="KW-0325">Glycoprotein</keyword>
<feature type="chain" id="PRO_5010721579" description="TraB/GumN family protein" evidence="13">
    <location>
        <begin position="25"/>
        <end position="1144"/>
    </location>
</feature>
<dbReference type="InterPro" id="IPR002816">
    <property type="entry name" value="TraB/PrgY/GumN_fam"/>
</dbReference>
<evidence type="ECO:0000256" key="6">
    <source>
        <dbReference type="ARBA" id="ARBA00022723"/>
    </source>
</evidence>
<keyword evidence="4" id="KW-0645">Protease</keyword>
<keyword evidence="9" id="KW-1133">Transmembrane helix</keyword>
<comment type="subcellular location">
    <subcellularLocation>
        <location evidence="3">Membrane</location>
        <topology evidence="3">Single-pass type I membrane protein</topology>
    </subcellularLocation>
</comment>
<dbReference type="PANTHER" id="PTHR31120:SF6">
    <property type="entry name" value="METALLOPROTEASE TIKI HOMOLOG"/>
    <property type="match status" value="1"/>
</dbReference>
<keyword evidence="6" id="KW-0479">Metal-binding</keyword>
<accession>A0A1V9E1H2</accession>
<evidence type="ECO:0000256" key="12">
    <source>
        <dbReference type="ARBA" id="ARBA00023180"/>
    </source>
</evidence>
<evidence type="ECO:0008006" key="16">
    <source>
        <dbReference type="Google" id="ProtNLM"/>
    </source>
</evidence>
<dbReference type="OrthoDB" id="9798714at2"/>
<keyword evidence="5" id="KW-0812">Transmembrane</keyword>
<dbReference type="CDD" id="cd14789">
    <property type="entry name" value="Tiki"/>
    <property type="match status" value="1"/>
</dbReference>
<organism evidence="14 15">
    <name type="scientific">Niastella yeongjuensis</name>
    <dbReference type="NCBI Taxonomy" id="354355"/>
    <lineage>
        <taxon>Bacteria</taxon>
        <taxon>Pseudomonadati</taxon>
        <taxon>Bacteroidota</taxon>
        <taxon>Chitinophagia</taxon>
        <taxon>Chitinophagales</taxon>
        <taxon>Chitinophagaceae</taxon>
        <taxon>Niastella</taxon>
    </lineage>
</organism>
<dbReference type="STRING" id="354355.SAMN05660816_02158"/>
<evidence type="ECO:0000256" key="8">
    <source>
        <dbReference type="ARBA" id="ARBA00022801"/>
    </source>
</evidence>
<evidence type="ECO:0000313" key="14">
    <source>
        <dbReference type="EMBL" id="OQP39929.1"/>
    </source>
</evidence>
<evidence type="ECO:0000256" key="2">
    <source>
        <dbReference type="ARBA" id="ARBA00001941"/>
    </source>
</evidence>
<comment type="cofactor">
    <cofactor evidence="2">
        <name>Co(2+)</name>
        <dbReference type="ChEBI" id="CHEBI:48828"/>
    </cofactor>
</comment>
<protein>
    <recommendedName>
        <fullName evidence="16">TraB/GumN family protein</fullName>
    </recommendedName>
</protein>
<keyword evidence="8" id="KW-0378">Hydrolase</keyword>
<evidence type="ECO:0000256" key="5">
    <source>
        <dbReference type="ARBA" id="ARBA00022692"/>
    </source>
</evidence>
<comment type="cofactor">
    <cofactor evidence="1">
        <name>Mn(2+)</name>
        <dbReference type="ChEBI" id="CHEBI:29035"/>
    </cofactor>
</comment>
<dbReference type="GO" id="GO:0006508">
    <property type="term" value="P:proteolysis"/>
    <property type="evidence" value="ECO:0007669"/>
    <property type="project" value="UniProtKB-KW"/>
</dbReference>
<dbReference type="GO" id="GO:0016020">
    <property type="term" value="C:membrane"/>
    <property type="evidence" value="ECO:0007669"/>
    <property type="project" value="UniProtKB-SubCell"/>
</dbReference>
<dbReference type="PANTHER" id="PTHR31120">
    <property type="entry name" value="METALLOPROTEASE TIKI"/>
    <property type="match status" value="1"/>
</dbReference>
<name>A0A1V9E1H2_9BACT</name>
<evidence type="ECO:0000256" key="11">
    <source>
        <dbReference type="ARBA" id="ARBA00023136"/>
    </source>
</evidence>
<evidence type="ECO:0000256" key="7">
    <source>
        <dbReference type="ARBA" id="ARBA00022729"/>
    </source>
</evidence>
<dbReference type="InterPro" id="IPR040230">
    <property type="entry name" value="TIKI1/2-like"/>
</dbReference>
<dbReference type="Proteomes" id="UP000192610">
    <property type="component" value="Unassembled WGS sequence"/>
</dbReference>
<evidence type="ECO:0000256" key="10">
    <source>
        <dbReference type="ARBA" id="ARBA00023049"/>
    </source>
</evidence>
<feature type="signal peptide" evidence="13">
    <location>
        <begin position="1"/>
        <end position="24"/>
    </location>
</feature>
<dbReference type="GO" id="GO:0004222">
    <property type="term" value="F:metalloendopeptidase activity"/>
    <property type="evidence" value="ECO:0007669"/>
    <property type="project" value="TreeGrafter"/>
</dbReference>
<evidence type="ECO:0000256" key="4">
    <source>
        <dbReference type="ARBA" id="ARBA00022670"/>
    </source>
</evidence>